<accession>A0ABU1W1K9</accession>
<dbReference type="EMBL" id="JAVDWR010000008">
    <property type="protein sequence ID" value="MDR7121608.1"/>
    <property type="molecule type" value="Genomic_DNA"/>
</dbReference>
<reference evidence="1 2" key="1">
    <citation type="submission" date="2023-07" db="EMBL/GenBank/DDBJ databases">
        <title>Sorghum-associated microbial communities from plants grown in Nebraska, USA.</title>
        <authorList>
            <person name="Schachtman D."/>
        </authorList>
    </citation>
    <scope>NUCLEOTIDE SEQUENCE [LARGE SCALE GENOMIC DNA]</scope>
    <source>
        <strain evidence="1 2">4138</strain>
    </source>
</reference>
<keyword evidence="2" id="KW-1185">Reference proteome</keyword>
<evidence type="ECO:0000313" key="2">
    <source>
        <dbReference type="Proteomes" id="UP001257909"/>
    </source>
</evidence>
<sequence>MSFHIPQDHDVYEHWLNWLLQHWSFYRQLSVSQWDIENEDFQQ</sequence>
<proteinExistence type="predicted"/>
<name>A0ABU1W1K9_9GAMM</name>
<evidence type="ECO:0000313" key="1">
    <source>
        <dbReference type="EMBL" id="MDR7121608.1"/>
    </source>
</evidence>
<comment type="caution">
    <text evidence="1">The sequence shown here is derived from an EMBL/GenBank/DDBJ whole genome shotgun (WGS) entry which is preliminary data.</text>
</comment>
<dbReference type="RefSeq" id="WP_008897994.1">
    <property type="nucleotide sequence ID" value="NZ_JAJOYU010000010.1"/>
</dbReference>
<protein>
    <submittedName>
        <fullName evidence="1">Uncharacterized protein</fullName>
    </submittedName>
</protein>
<gene>
    <name evidence="1" type="ORF">J2W69_002565</name>
</gene>
<dbReference type="Proteomes" id="UP001257909">
    <property type="component" value="Unassembled WGS sequence"/>
</dbReference>
<organism evidence="1 2">
    <name type="scientific">Rheinheimera soli</name>
    <dbReference type="NCBI Taxonomy" id="443616"/>
    <lineage>
        <taxon>Bacteria</taxon>
        <taxon>Pseudomonadati</taxon>
        <taxon>Pseudomonadota</taxon>
        <taxon>Gammaproteobacteria</taxon>
        <taxon>Chromatiales</taxon>
        <taxon>Chromatiaceae</taxon>
        <taxon>Rheinheimera</taxon>
    </lineage>
</organism>